<protein>
    <submittedName>
        <fullName evidence="2">Uncharacterized protein</fullName>
    </submittedName>
</protein>
<dbReference type="EMBL" id="SRLO01018032">
    <property type="protein sequence ID" value="TNN23569.1"/>
    <property type="molecule type" value="Genomic_DNA"/>
</dbReference>
<dbReference type="AlphaFoldDB" id="A0A4Z2E487"/>
<name>A0A4Z2E487_9TELE</name>
<feature type="region of interest" description="Disordered" evidence="1">
    <location>
        <begin position="1"/>
        <end position="52"/>
    </location>
</feature>
<proteinExistence type="predicted"/>
<evidence type="ECO:0000313" key="3">
    <source>
        <dbReference type="Proteomes" id="UP000314294"/>
    </source>
</evidence>
<evidence type="ECO:0000313" key="2">
    <source>
        <dbReference type="EMBL" id="TNN23569.1"/>
    </source>
</evidence>
<feature type="compositionally biased region" description="Polar residues" evidence="1">
    <location>
        <begin position="1"/>
        <end position="12"/>
    </location>
</feature>
<feature type="compositionally biased region" description="Basic and acidic residues" evidence="1">
    <location>
        <begin position="29"/>
        <end position="44"/>
    </location>
</feature>
<gene>
    <name evidence="2" type="ORF">EYF80_066309</name>
</gene>
<accession>A0A4Z2E487</accession>
<organism evidence="2 3">
    <name type="scientific">Liparis tanakae</name>
    <name type="common">Tanaka's snailfish</name>
    <dbReference type="NCBI Taxonomy" id="230148"/>
    <lineage>
        <taxon>Eukaryota</taxon>
        <taxon>Metazoa</taxon>
        <taxon>Chordata</taxon>
        <taxon>Craniata</taxon>
        <taxon>Vertebrata</taxon>
        <taxon>Euteleostomi</taxon>
        <taxon>Actinopterygii</taxon>
        <taxon>Neopterygii</taxon>
        <taxon>Teleostei</taxon>
        <taxon>Neoteleostei</taxon>
        <taxon>Acanthomorphata</taxon>
        <taxon>Eupercaria</taxon>
        <taxon>Perciformes</taxon>
        <taxon>Cottioidei</taxon>
        <taxon>Cottales</taxon>
        <taxon>Liparidae</taxon>
        <taxon>Liparis</taxon>
    </lineage>
</organism>
<comment type="caution">
    <text evidence="2">The sequence shown here is derived from an EMBL/GenBank/DDBJ whole genome shotgun (WGS) entry which is preliminary data.</text>
</comment>
<sequence>MTSQPQASQGRKVSTYKARHGARRPPAGGERDDVSDGVVKRGEEVGPSTGSMVERRLVGGCVRRREKLLGEVIDGPRDGGQNAM</sequence>
<dbReference type="Proteomes" id="UP000314294">
    <property type="component" value="Unassembled WGS sequence"/>
</dbReference>
<reference evidence="2 3" key="1">
    <citation type="submission" date="2019-03" db="EMBL/GenBank/DDBJ databases">
        <title>First draft genome of Liparis tanakae, snailfish: a comprehensive survey of snailfish specific genes.</title>
        <authorList>
            <person name="Kim W."/>
            <person name="Song I."/>
            <person name="Jeong J.-H."/>
            <person name="Kim D."/>
            <person name="Kim S."/>
            <person name="Ryu S."/>
            <person name="Song J.Y."/>
            <person name="Lee S.K."/>
        </authorList>
    </citation>
    <scope>NUCLEOTIDE SEQUENCE [LARGE SCALE GENOMIC DNA]</scope>
    <source>
        <tissue evidence="2">Muscle</tissue>
    </source>
</reference>
<keyword evidence="3" id="KW-1185">Reference proteome</keyword>
<evidence type="ECO:0000256" key="1">
    <source>
        <dbReference type="SAM" id="MobiDB-lite"/>
    </source>
</evidence>